<dbReference type="SUPFAM" id="SSF53041">
    <property type="entry name" value="Resolvase-like"/>
    <property type="match status" value="1"/>
</dbReference>
<dbReference type="PANTHER" id="PTHR30461:SF23">
    <property type="entry name" value="DNA RECOMBINASE-RELATED"/>
    <property type="match status" value="1"/>
</dbReference>
<dbReference type="InterPro" id="IPR050639">
    <property type="entry name" value="SSR_resolvase"/>
</dbReference>
<sequence>MPKVRCAIYTRKSTEEGLDQEFNSLDAQREACEAYIASQRHEGWVLLRDHYDDGGISGGHLDRPALQRLMEDVDENRVDQIVVYKIDRLTRSLADFAKLVDRLDAAGASFVSFTQSFNTATSMGRLTLNVLLSFAQFEREVTAERIRDKIAASKKKGLWMGGYVPLGYDADGRTLAINQTEATTIIALFNLYDEHHALNVVTSIATEQGLRSKRYTTGSGRRTGGNQMTRGHIHKILTNPLYAGRIAHKGEVYDGQHPAIIDADRWERVQQMLQGQASRPRKRLNGVCDISLLMGKLFDVSGERLTPSHSKKGKRRYRYYISQSLREQRVADITTPTWRLSAKPLEAQIETEILSHLKRALPRGLIQNVDGNAIAMRLMDLEAGEFSPLDYLAKVSLAPGKLTIELDVRQIAAWAGVNTDKLNTEYLEFETTFTLRRRGVETKLLFEGDKPQRDETLLKNIARGHRLLQEIKRGKSFREIAIAEGLSNKRVHQILEFAFFSPAAVQMVLDAKQPNFLTTDWVLKNEIPGNWLDQAQLFAIG</sequence>
<organism evidence="3 4">
    <name type="scientific">Roseovarius phycicola</name>
    <dbReference type="NCBI Taxonomy" id="3080976"/>
    <lineage>
        <taxon>Bacteria</taxon>
        <taxon>Pseudomonadati</taxon>
        <taxon>Pseudomonadota</taxon>
        <taxon>Alphaproteobacteria</taxon>
        <taxon>Rhodobacterales</taxon>
        <taxon>Roseobacteraceae</taxon>
        <taxon>Roseovarius</taxon>
    </lineage>
</organism>
<dbReference type="PANTHER" id="PTHR30461">
    <property type="entry name" value="DNA-INVERTASE FROM LAMBDOID PROPHAGE"/>
    <property type="match status" value="1"/>
</dbReference>
<dbReference type="Pfam" id="PF07508">
    <property type="entry name" value="Recombinase"/>
    <property type="match status" value="1"/>
</dbReference>
<protein>
    <submittedName>
        <fullName evidence="3">Recombinase family protein</fullName>
    </submittedName>
</protein>
<dbReference type="EMBL" id="CP146069">
    <property type="protein sequence ID" value="WWR45890.1"/>
    <property type="molecule type" value="Genomic_DNA"/>
</dbReference>
<dbReference type="PROSITE" id="PS51736">
    <property type="entry name" value="RECOMBINASES_3"/>
    <property type="match status" value="1"/>
</dbReference>
<evidence type="ECO:0000313" key="4">
    <source>
        <dbReference type="Proteomes" id="UP001364156"/>
    </source>
</evidence>
<dbReference type="InterPro" id="IPR011109">
    <property type="entry name" value="DNA_bind_recombinase_dom"/>
</dbReference>
<evidence type="ECO:0000259" key="1">
    <source>
        <dbReference type="PROSITE" id="PS51736"/>
    </source>
</evidence>
<dbReference type="Gene3D" id="3.90.1750.20">
    <property type="entry name" value="Putative Large Serine Recombinase, Chain B, Domain 2"/>
    <property type="match status" value="1"/>
</dbReference>
<reference evidence="3 4" key="1">
    <citation type="submission" date="2023-10" db="EMBL/GenBank/DDBJ databases">
        <title>Roseovarius strain S88 nov., isolated from a marine algae.</title>
        <authorList>
            <person name="Lee M.W."/>
            <person name="Lee J.K."/>
            <person name="Kim J.M."/>
            <person name="Choi D.G."/>
            <person name="Baek J.H."/>
            <person name="Bayburt H."/>
            <person name="Jung J.J."/>
            <person name="Han D.M."/>
            <person name="Jeon C.O."/>
        </authorList>
    </citation>
    <scope>NUCLEOTIDE SEQUENCE [LARGE SCALE GENOMIC DNA]</scope>
    <source>
        <strain evidence="3 4">S88</strain>
    </source>
</reference>
<dbReference type="CDD" id="cd03768">
    <property type="entry name" value="SR_ResInv"/>
    <property type="match status" value="1"/>
</dbReference>
<dbReference type="InterPro" id="IPR006119">
    <property type="entry name" value="Resolv_N"/>
</dbReference>
<dbReference type="SMART" id="SM00857">
    <property type="entry name" value="Resolvase"/>
    <property type="match status" value="1"/>
</dbReference>
<name>A0ABZ2HDF3_9RHOB</name>
<dbReference type="Gene3D" id="3.40.50.1390">
    <property type="entry name" value="Resolvase, N-terminal catalytic domain"/>
    <property type="match status" value="1"/>
</dbReference>
<gene>
    <name evidence="3" type="ORF">RZ517_14035</name>
</gene>
<dbReference type="InterPro" id="IPR036162">
    <property type="entry name" value="Resolvase-like_N_sf"/>
</dbReference>
<feature type="domain" description="Resolvase/invertase-type recombinase catalytic" evidence="1">
    <location>
        <begin position="5"/>
        <end position="157"/>
    </location>
</feature>
<keyword evidence="4" id="KW-1185">Reference proteome</keyword>
<accession>A0ABZ2HDF3</accession>
<evidence type="ECO:0000313" key="3">
    <source>
        <dbReference type="EMBL" id="WWR45890.1"/>
    </source>
</evidence>
<dbReference type="PROSITE" id="PS51737">
    <property type="entry name" value="RECOMBINASE_DNA_BIND"/>
    <property type="match status" value="1"/>
</dbReference>
<dbReference type="RefSeq" id="WP_338548795.1">
    <property type="nucleotide sequence ID" value="NZ_CP146069.1"/>
</dbReference>
<evidence type="ECO:0000259" key="2">
    <source>
        <dbReference type="PROSITE" id="PS51737"/>
    </source>
</evidence>
<dbReference type="InterPro" id="IPR038109">
    <property type="entry name" value="DNA_bind_recomb_sf"/>
</dbReference>
<dbReference type="Proteomes" id="UP001364156">
    <property type="component" value="Chromosome"/>
</dbReference>
<feature type="domain" description="Recombinase" evidence="2">
    <location>
        <begin position="165"/>
        <end position="279"/>
    </location>
</feature>
<proteinExistence type="predicted"/>
<dbReference type="Pfam" id="PF00239">
    <property type="entry name" value="Resolvase"/>
    <property type="match status" value="1"/>
</dbReference>